<dbReference type="EC" id="3.4.21.88" evidence="6"/>
<dbReference type="InterPro" id="IPR015927">
    <property type="entry name" value="Peptidase_S24_S26A/B/C"/>
</dbReference>
<dbReference type="GO" id="GO:0003677">
    <property type="term" value="F:DNA binding"/>
    <property type="evidence" value="ECO:0007669"/>
    <property type="project" value="UniProtKB-UniRule"/>
</dbReference>
<comment type="catalytic activity">
    <reaction evidence="6">
        <text>Hydrolysis of Ala-|-Gly bond in repressor LexA.</text>
        <dbReference type="EC" id="3.4.21.88"/>
    </reaction>
</comment>
<keyword evidence="4 6" id="KW-0238">DNA-binding</keyword>
<organism evidence="9">
    <name type="scientific">candidate division CPR3 bacterium</name>
    <dbReference type="NCBI Taxonomy" id="2268181"/>
    <lineage>
        <taxon>Bacteria</taxon>
        <taxon>Bacteria division CPR3</taxon>
    </lineage>
</organism>
<evidence type="ECO:0000256" key="5">
    <source>
        <dbReference type="ARBA" id="ARBA00023163"/>
    </source>
</evidence>
<keyword evidence="6" id="KW-0068">Autocatalytic cleavage</keyword>
<dbReference type="InterPro" id="IPR006199">
    <property type="entry name" value="LexA_DNA-bd_dom"/>
</dbReference>
<keyword evidence="6 9" id="KW-0378">Hydrolase</keyword>
<keyword evidence="6" id="KW-0742">SOS response</keyword>
<keyword evidence="6" id="KW-0227">DNA damage</keyword>
<evidence type="ECO:0000256" key="1">
    <source>
        <dbReference type="ARBA" id="ARBA00022491"/>
    </source>
</evidence>
<evidence type="ECO:0000313" key="9">
    <source>
        <dbReference type="EMBL" id="HHR92158.1"/>
    </source>
</evidence>
<dbReference type="CDD" id="cd06462">
    <property type="entry name" value="Peptidase_S24_S26"/>
    <property type="match status" value="1"/>
</dbReference>
<keyword evidence="1 6" id="KW-0678">Repressor</keyword>
<dbReference type="SUPFAM" id="SSF46785">
    <property type="entry name" value="Winged helix' DNA-binding domain"/>
    <property type="match status" value="1"/>
</dbReference>
<dbReference type="GO" id="GO:0045892">
    <property type="term" value="P:negative regulation of DNA-templated transcription"/>
    <property type="evidence" value="ECO:0007669"/>
    <property type="project" value="UniProtKB-UniRule"/>
</dbReference>
<evidence type="ECO:0000256" key="6">
    <source>
        <dbReference type="HAMAP-Rule" id="MF_00015"/>
    </source>
</evidence>
<feature type="domain" description="Peptidase S24/S26A/S26B/S26C" evidence="7">
    <location>
        <begin position="99"/>
        <end position="216"/>
    </location>
</feature>
<dbReference type="PANTHER" id="PTHR33516">
    <property type="entry name" value="LEXA REPRESSOR"/>
    <property type="match status" value="1"/>
</dbReference>
<feature type="DNA-binding region" description="H-T-H motif" evidence="6">
    <location>
        <begin position="45"/>
        <end position="65"/>
    </location>
</feature>
<comment type="caution">
    <text evidence="9">The sequence shown here is derived from an EMBL/GenBank/DDBJ whole genome shotgun (WGS) entry which is preliminary data.</text>
</comment>
<sequence>MYNNSVIYSSQKNTTKILPPLYPRQKKVLNFIEKYIEENGRTPTLSEIRDYLGVKSLSTVHWHLIQLERKGYIKRDRESKGIDLVITVGRFAGAVINIPLIGYITAGYPIDAIEHGEEVIPVPEQLIGKRNPDQLFCLSVRGESMIDSYVLDGDMVICEKIAGPPNNGDLVVALLDDGTATLKKIYFKKKYVVLQPANPDFKPIRTRNVSVQGKVIAVLRKI</sequence>
<evidence type="ECO:0000259" key="7">
    <source>
        <dbReference type="Pfam" id="PF00717"/>
    </source>
</evidence>
<dbReference type="GO" id="GO:0006260">
    <property type="term" value="P:DNA replication"/>
    <property type="evidence" value="ECO:0007669"/>
    <property type="project" value="UniProtKB-UniRule"/>
</dbReference>
<protein>
    <recommendedName>
        <fullName evidence="6">LexA repressor</fullName>
        <ecNumber evidence="6">3.4.21.88</ecNumber>
    </recommendedName>
</protein>
<comment type="similarity">
    <text evidence="6">Belongs to the peptidase S24 family.</text>
</comment>
<dbReference type="Pfam" id="PF00717">
    <property type="entry name" value="Peptidase_S24"/>
    <property type="match status" value="1"/>
</dbReference>
<dbReference type="InterPro" id="IPR036390">
    <property type="entry name" value="WH_DNA-bd_sf"/>
</dbReference>
<dbReference type="EMBL" id="DRVY01000045">
    <property type="protein sequence ID" value="HHR92158.1"/>
    <property type="molecule type" value="Genomic_DNA"/>
</dbReference>
<dbReference type="InterPro" id="IPR006200">
    <property type="entry name" value="LexA"/>
</dbReference>
<dbReference type="InterPro" id="IPR011991">
    <property type="entry name" value="ArsR-like_HTH"/>
</dbReference>
<keyword evidence="3 6" id="KW-0805">Transcription regulation</keyword>
<name>A0A7C5YUU2_UNCC3</name>
<comment type="subunit">
    <text evidence="6">Homodimer.</text>
</comment>
<evidence type="ECO:0000256" key="4">
    <source>
        <dbReference type="ARBA" id="ARBA00023125"/>
    </source>
</evidence>
<dbReference type="GO" id="GO:0006281">
    <property type="term" value="P:DNA repair"/>
    <property type="evidence" value="ECO:0007669"/>
    <property type="project" value="UniProtKB-UniRule"/>
</dbReference>
<evidence type="ECO:0000259" key="8">
    <source>
        <dbReference type="Pfam" id="PF01726"/>
    </source>
</evidence>
<feature type="domain" description="LexA repressor DNA-binding" evidence="8">
    <location>
        <begin position="20"/>
        <end position="77"/>
    </location>
</feature>
<dbReference type="GO" id="GO:0009432">
    <property type="term" value="P:SOS response"/>
    <property type="evidence" value="ECO:0007669"/>
    <property type="project" value="UniProtKB-UniRule"/>
</dbReference>
<keyword evidence="6" id="KW-0234">DNA repair</keyword>
<keyword evidence="5 6" id="KW-0804">Transcription</keyword>
<dbReference type="HAMAP" id="MF_00015">
    <property type="entry name" value="LexA"/>
    <property type="match status" value="1"/>
</dbReference>
<keyword evidence="2 6" id="KW-0235">DNA replication</keyword>
<proteinExistence type="inferred from homology"/>
<dbReference type="GO" id="GO:0006508">
    <property type="term" value="P:proteolysis"/>
    <property type="evidence" value="ECO:0007669"/>
    <property type="project" value="InterPro"/>
</dbReference>
<dbReference type="InterPro" id="IPR036388">
    <property type="entry name" value="WH-like_DNA-bd_sf"/>
</dbReference>
<dbReference type="Gene3D" id="2.10.109.10">
    <property type="entry name" value="Umud Fragment, subunit A"/>
    <property type="match status" value="1"/>
</dbReference>
<dbReference type="InterPro" id="IPR036286">
    <property type="entry name" value="LexA/Signal_pep-like_sf"/>
</dbReference>
<dbReference type="Gene3D" id="1.10.10.10">
    <property type="entry name" value="Winged helix-like DNA-binding domain superfamily/Winged helix DNA-binding domain"/>
    <property type="match status" value="1"/>
</dbReference>
<feature type="site" description="Cleavage; by autolysis" evidence="6">
    <location>
        <begin position="106"/>
        <end position="107"/>
    </location>
</feature>
<dbReference type="AlphaFoldDB" id="A0A7C5YUU2"/>
<accession>A0A7C5YUU2</accession>
<dbReference type="InterPro" id="IPR050077">
    <property type="entry name" value="LexA_repressor"/>
</dbReference>
<reference evidence="9" key="1">
    <citation type="journal article" date="2020" name="mSystems">
        <title>Genome- and Community-Level Interaction Insights into Carbon Utilization and Element Cycling Functions of Hydrothermarchaeota in Hydrothermal Sediment.</title>
        <authorList>
            <person name="Zhou Z."/>
            <person name="Liu Y."/>
            <person name="Xu W."/>
            <person name="Pan J."/>
            <person name="Luo Z.H."/>
            <person name="Li M."/>
        </authorList>
    </citation>
    <scope>NUCLEOTIDE SEQUENCE [LARGE SCALE GENOMIC DNA]</scope>
    <source>
        <strain evidence="9">SpSt-1042</strain>
    </source>
</reference>
<comment type="function">
    <text evidence="6">Represses a number of genes involved in the response to DNA damage (SOS response), including recA and lexA. In the presence of single-stranded DNA, RecA interacts with LexA causing an autocatalytic cleavage which disrupts the DNA-binding part of LexA, leading to derepression of the SOS regulon and eventually DNA repair.</text>
</comment>
<feature type="active site" description="For autocatalytic cleavage activity" evidence="6">
    <location>
        <position position="144"/>
    </location>
</feature>
<gene>
    <name evidence="6 9" type="primary">lexA</name>
    <name evidence="9" type="ORF">ENL96_01445</name>
</gene>
<evidence type="ECO:0000256" key="3">
    <source>
        <dbReference type="ARBA" id="ARBA00023015"/>
    </source>
</evidence>
<dbReference type="NCBIfam" id="TIGR00498">
    <property type="entry name" value="lexA"/>
    <property type="match status" value="1"/>
</dbReference>
<dbReference type="PANTHER" id="PTHR33516:SF2">
    <property type="entry name" value="LEXA REPRESSOR-RELATED"/>
    <property type="match status" value="1"/>
</dbReference>
<dbReference type="SUPFAM" id="SSF51306">
    <property type="entry name" value="LexA/Signal peptidase"/>
    <property type="match status" value="1"/>
</dbReference>
<dbReference type="Pfam" id="PF01726">
    <property type="entry name" value="LexA_DNA_bind"/>
    <property type="match status" value="1"/>
</dbReference>
<dbReference type="CDD" id="cd00090">
    <property type="entry name" value="HTH_ARSR"/>
    <property type="match status" value="1"/>
</dbReference>
<evidence type="ECO:0000256" key="2">
    <source>
        <dbReference type="ARBA" id="ARBA00022705"/>
    </source>
</evidence>
<feature type="active site" description="For autocatalytic cleavage activity" evidence="6">
    <location>
        <position position="183"/>
    </location>
</feature>
<dbReference type="GO" id="GO:0004252">
    <property type="term" value="F:serine-type endopeptidase activity"/>
    <property type="evidence" value="ECO:0007669"/>
    <property type="project" value="UniProtKB-UniRule"/>
</dbReference>